<dbReference type="AlphaFoldDB" id="A0A4P9XD98"/>
<reference evidence="2" key="1">
    <citation type="journal article" date="2018" name="Nat. Microbiol.">
        <title>Leveraging single-cell genomics to expand the fungal tree of life.</title>
        <authorList>
            <person name="Ahrendt S.R."/>
            <person name="Quandt C.A."/>
            <person name="Ciobanu D."/>
            <person name="Clum A."/>
            <person name="Salamov A."/>
            <person name="Andreopoulos B."/>
            <person name="Cheng J.F."/>
            <person name="Woyke T."/>
            <person name="Pelin A."/>
            <person name="Henrissat B."/>
            <person name="Reynolds N.K."/>
            <person name="Benny G.L."/>
            <person name="Smith M.E."/>
            <person name="James T.Y."/>
            <person name="Grigoriev I.V."/>
        </authorList>
    </citation>
    <scope>NUCLEOTIDE SEQUENCE [LARGE SCALE GENOMIC DNA]</scope>
    <source>
        <strain evidence="2">ATCC 52028</strain>
    </source>
</reference>
<dbReference type="InterPro" id="IPR004000">
    <property type="entry name" value="Actin"/>
</dbReference>
<evidence type="ECO:0000313" key="1">
    <source>
        <dbReference type="EMBL" id="RKP03131.1"/>
    </source>
</evidence>
<accession>A0A4P9XD98</accession>
<dbReference type="STRING" id="1555241.A0A4P9XD98"/>
<organism evidence="1 2">
    <name type="scientific">Caulochytrium protostelioides</name>
    <dbReference type="NCBI Taxonomy" id="1555241"/>
    <lineage>
        <taxon>Eukaryota</taxon>
        <taxon>Fungi</taxon>
        <taxon>Fungi incertae sedis</taxon>
        <taxon>Chytridiomycota</taxon>
        <taxon>Chytridiomycota incertae sedis</taxon>
        <taxon>Chytridiomycetes</taxon>
        <taxon>Caulochytriales</taxon>
        <taxon>Caulochytriaceae</taxon>
        <taxon>Caulochytrium</taxon>
    </lineage>
</organism>
<sequence>VDAVVLDIGSVMTRCGFAGEARPRAVVPHGRPASLVRPPAAAALHDVVGAHAFGPWWSLDGVGDADAAALEAVVTHHLAAIYTQYLLIDPSQRPVVLVEPALMPVPVKTMLVRVLLTVFRVPAVTPVPAALMGLLTTGRPEGLVVDCGYLEATIVPIVDHRALMAHTVSVPCAGATVTRQLQREVMRSG</sequence>
<dbReference type="SUPFAM" id="SSF53067">
    <property type="entry name" value="Actin-like ATPase domain"/>
    <property type="match status" value="2"/>
</dbReference>
<keyword evidence="2" id="KW-1185">Reference proteome</keyword>
<dbReference type="Gene3D" id="3.30.420.40">
    <property type="match status" value="2"/>
</dbReference>
<dbReference type="EMBL" id="ML014128">
    <property type="protein sequence ID" value="RKP03131.1"/>
    <property type="molecule type" value="Genomic_DNA"/>
</dbReference>
<dbReference type="Pfam" id="PF00022">
    <property type="entry name" value="Actin"/>
    <property type="match status" value="1"/>
</dbReference>
<protein>
    <recommendedName>
        <fullName evidence="3">Actin-like ATPase domain-containing protein</fullName>
    </recommendedName>
</protein>
<dbReference type="InterPro" id="IPR043129">
    <property type="entry name" value="ATPase_NBD"/>
</dbReference>
<gene>
    <name evidence="1" type="ORF">CXG81DRAFT_7921</name>
</gene>
<dbReference type="PANTHER" id="PTHR11937">
    <property type="entry name" value="ACTIN"/>
    <property type="match status" value="1"/>
</dbReference>
<feature type="non-terminal residue" evidence="1">
    <location>
        <position position="1"/>
    </location>
</feature>
<evidence type="ECO:0000313" key="2">
    <source>
        <dbReference type="Proteomes" id="UP000274922"/>
    </source>
</evidence>
<name>A0A4P9XD98_9FUNG</name>
<proteinExistence type="predicted"/>
<dbReference type="OrthoDB" id="337660at2759"/>
<evidence type="ECO:0008006" key="3">
    <source>
        <dbReference type="Google" id="ProtNLM"/>
    </source>
</evidence>
<feature type="non-terminal residue" evidence="1">
    <location>
        <position position="189"/>
    </location>
</feature>
<dbReference type="Proteomes" id="UP000274922">
    <property type="component" value="Unassembled WGS sequence"/>
</dbReference>